<proteinExistence type="predicted"/>
<accession>L8GQM1</accession>
<gene>
    <name evidence="2" type="ORF">ACA1_220490</name>
</gene>
<evidence type="ECO:0000313" key="3">
    <source>
        <dbReference type="Proteomes" id="UP000011083"/>
    </source>
</evidence>
<dbReference type="GeneID" id="14915938"/>
<feature type="region of interest" description="Disordered" evidence="1">
    <location>
        <begin position="216"/>
        <end position="242"/>
    </location>
</feature>
<evidence type="ECO:0000256" key="1">
    <source>
        <dbReference type="SAM" id="MobiDB-lite"/>
    </source>
</evidence>
<sequence>MFFRYTKWPCMRKDTGEEIRKPGKRNPDSYHNRHTEAIRKATSGRLGTVGEGKDDLKYNGWSTKAPSPFWDLLWMRQSFFLCFGICLLHLELLGNVKRHLRYMCVKNDISAELNQRIKRYSLFPSKSSFTTRFDFTKKNKKGVASLTGGEMESLLQVLEVCLKGLIQKEEFKCWTLHINIVYLLHDTKEWSNELLQQLTNNTVLWKEQMVQLYANTTEKRKNTKKTGKERNKKGKAKKQARRVVMDGEERKLLSFEFPNFETCEHWADVIKFLGLPMFMDMKLWEEWHLVAK</sequence>
<keyword evidence="3" id="KW-1185">Reference proteome</keyword>
<dbReference type="KEGG" id="acan:ACA1_220490"/>
<reference evidence="2 3" key="1">
    <citation type="journal article" date="2013" name="Genome Biol.">
        <title>Genome of Acanthamoeba castellanii highlights extensive lateral gene transfer and early evolution of tyrosine kinase signaling.</title>
        <authorList>
            <person name="Clarke M."/>
            <person name="Lohan A.J."/>
            <person name="Liu B."/>
            <person name="Lagkouvardos I."/>
            <person name="Roy S."/>
            <person name="Zafar N."/>
            <person name="Bertelli C."/>
            <person name="Schilde C."/>
            <person name="Kianianmomeni A."/>
            <person name="Burglin T.R."/>
            <person name="Frech C."/>
            <person name="Turcotte B."/>
            <person name="Kopec K.O."/>
            <person name="Synnott J.M."/>
            <person name="Choo C."/>
            <person name="Paponov I."/>
            <person name="Finkler A."/>
            <person name="Soon Heng Tan C."/>
            <person name="Hutchins A.P."/>
            <person name="Weinmeier T."/>
            <person name="Rattei T."/>
            <person name="Chu J.S."/>
            <person name="Gimenez G."/>
            <person name="Irimia M."/>
            <person name="Rigden D.J."/>
            <person name="Fitzpatrick D.A."/>
            <person name="Lorenzo-Morales J."/>
            <person name="Bateman A."/>
            <person name="Chiu C.H."/>
            <person name="Tang P."/>
            <person name="Hegemann P."/>
            <person name="Fromm H."/>
            <person name="Raoult D."/>
            <person name="Greub G."/>
            <person name="Miranda-Saavedra D."/>
            <person name="Chen N."/>
            <person name="Nash P."/>
            <person name="Ginger M.L."/>
            <person name="Horn M."/>
            <person name="Schaap P."/>
            <person name="Caler L."/>
            <person name="Loftus B."/>
        </authorList>
    </citation>
    <scope>NUCLEOTIDE SEQUENCE [LARGE SCALE GENOMIC DNA]</scope>
    <source>
        <strain evidence="2 3">Neff</strain>
    </source>
</reference>
<dbReference type="EMBL" id="KB008036">
    <property type="protein sequence ID" value="ELR15290.1"/>
    <property type="molecule type" value="Genomic_DNA"/>
</dbReference>
<feature type="compositionally biased region" description="Basic residues" evidence="1">
    <location>
        <begin position="221"/>
        <end position="241"/>
    </location>
</feature>
<name>L8GQM1_ACACF</name>
<dbReference type="RefSeq" id="XP_004337303.1">
    <property type="nucleotide sequence ID" value="XM_004337255.1"/>
</dbReference>
<dbReference type="Proteomes" id="UP000011083">
    <property type="component" value="Unassembled WGS sequence"/>
</dbReference>
<evidence type="ECO:0000313" key="2">
    <source>
        <dbReference type="EMBL" id="ELR15290.1"/>
    </source>
</evidence>
<dbReference type="AlphaFoldDB" id="L8GQM1"/>
<organism evidence="2 3">
    <name type="scientific">Acanthamoeba castellanii (strain ATCC 30010 / Neff)</name>
    <dbReference type="NCBI Taxonomy" id="1257118"/>
    <lineage>
        <taxon>Eukaryota</taxon>
        <taxon>Amoebozoa</taxon>
        <taxon>Discosea</taxon>
        <taxon>Longamoebia</taxon>
        <taxon>Centramoebida</taxon>
        <taxon>Acanthamoebidae</taxon>
        <taxon>Acanthamoeba</taxon>
    </lineage>
</organism>
<dbReference type="VEuPathDB" id="AmoebaDB:ACA1_220490"/>
<protein>
    <submittedName>
        <fullName evidence="2">Uncharacterized protein</fullName>
    </submittedName>
</protein>